<feature type="region of interest" description="Disordered" evidence="1">
    <location>
        <begin position="60"/>
        <end position="149"/>
    </location>
</feature>
<dbReference type="SUPFAM" id="SSF47592">
    <property type="entry name" value="SWIB/MDM2 domain"/>
    <property type="match status" value="1"/>
</dbReference>
<organism evidence="4">
    <name type="scientific">Tabanus bromius</name>
    <name type="common">Band-eyed brown horse fly</name>
    <dbReference type="NCBI Taxonomy" id="304241"/>
    <lineage>
        <taxon>Eukaryota</taxon>
        <taxon>Metazoa</taxon>
        <taxon>Ecdysozoa</taxon>
        <taxon>Arthropoda</taxon>
        <taxon>Hexapoda</taxon>
        <taxon>Insecta</taxon>
        <taxon>Pterygota</taxon>
        <taxon>Neoptera</taxon>
        <taxon>Endopterygota</taxon>
        <taxon>Diptera</taxon>
        <taxon>Brachycera</taxon>
        <taxon>Tabanomorpha</taxon>
        <taxon>Tabanoidea</taxon>
        <taxon>Tabanidae</taxon>
        <taxon>Tabanus</taxon>
    </lineage>
</organism>
<dbReference type="InterPro" id="IPR014876">
    <property type="entry name" value="DEK_C"/>
</dbReference>
<dbReference type="Pfam" id="PF08766">
    <property type="entry name" value="DEK_C"/>
    <property type="match status" value="1"/>
</dbReference>
<evidence type="ECO:0000313" key="4">
    <source>
        <dbReference type="EMBL" id="JAI14583.1"/>
    </source>
</evidence>
<dbReference type="AlphaFoldDB" id="A0A0K8TKD0"/>
<feature type="domain" description="DEK-C" evidence="3">
    <location>
        <begin position="3"/>
        <end position="58"/>
    </location>
</feature>
<dbReference type="PROSITE" id="PS51925">
    <property type="entry name" value="SWIB_MDM2"/>
    <property type="match status" value="1"/>
</dbReference>
<dbReference type="PROSITE" id="PS51998">
    <property type="entry name" value="DEK_C"/>
    <property type="match status" value="1"/>
</dbReference>
<proteinExistence type="evidence at transcript level"/>
<reference evidence="4" key="1">
    <citation type="journal article" date="2015" name="Insect Biochem. Mol. Biol.">
        <title>An insight into the sialome of the horse fly, Tabanus bromius.</title>
        <authorList>
            <person name="Ribeiro J.M."/>
            <person name="Kazimirova M."/>
            <person name="Takac P."/>
            <person name="Andersen J.F."/>
            <person name="Francischetti I.M."/>
        </authorList>
    </citation>
    <scope>NUCLEOTIDE SEQUENCE</scope>
</reference>
<evidence type="ECO:0000259" key="3">
    <source>
        <dbReference type="PROSITE" id="PS51998"/>
    </source>
</evidence>
<feature type="domain" description="DM2" evidence="2">
    <location>
        <begin position="146"/>
        <end position="223"/>
    </location>
</feature>
<dbReference type="EMBL" id="GDAI01003020">
    <property type="protein sequence ID" value="JAI14583.1"/>
    <property type="molecule type" value="mRNA"/>
</dbReference>
<dbReference type="InterPro" id="IPR036885">
    <property type="entry name" value="SWIB_MDM2_dom_sf"/>
</dbReference>
<evidence type="ECO:0000259" key="2">
    <source>
        <dbReference type="PROSITE" id="PS51925"/>
    </source>
</evidence>
<accession>A0A0K8TKD0</accession>
<dbReference type="InterPro" id="IPR003121">
    <property type="entry name" value="SWIB_MDM2_domain"/>
</dbReference>
<dbReference type="Gene3D" id="1.10.245.10">
    <property type="entry name" value="SWIB/MDM2 domain"/>
    <property type="match status" value="1"/>
</dbReference>
<dbReference type="SUPFAM" id="SSF109715">
    <property type="entry name" value="DEK C-terminal domain"/>
    <property type="match status" value="1"/>
</dbReference>
<name>A0A0K8TKD0_TABBR</name>
<feature type="compositionally biased region" description="Acidic residues" evidence="1">
    <location>
        <begin position="108"/>
        <end position="119"/>
    </location>
</feature>
<dbReference type="PANTHER" id="PTHR13844">
    <property type="entry name" value="SWI/SNF-RELATED MATRIX-ASSOCIATED ACTIN-DEPENDENT REGULATOR OF CHROMATIN SUBFAMILY D"/>
    <property type="match status" value="1"/>
</dbReference>
<protein>
    <submittedName>
        <fullName evidence="4">Putative rna polymerase i transcription factor subunit spp27</fullName>
    </submittedName>
</protein>
<evidence type="ECO:0000256" key="1">
    <source>
        <dbReference type="SAM" id="MobiDB-lite"/>
    </source>
</evidence>
<dbReference type="Gene3D" id="1.10.10.60">
    <property type="entry name" value="Homeodomain-like"/>
    <property type="match status" value="1"/>
</dbReference>
<dbReference type="InterPro" id="IPR019835">
    <property type="entry name" value="SWIB_domain"/>
</dbReference>
<dbReference type="CDD" id="cd10567">
    <property type="entry name" value="SWIB-MDM2_like"/>
    <property type="match status" value="1"/>
</dbReference>
<sequence>MADISTEQLKELIDEILKNADLTTTTAKAVRQQLQKQLNCDLLSRKKEIDNLVMDFVNNYHKSEEEDGEEEASAESEEEEEKPKKASKRSAASPKSKSAKKKKKAGSDEDDDDDGSDEDYVSKERSAKKTKKTRAPAKGGKGRGTGFTRPCSLSPDLAAIVGSDSLPRHEVVKKVWSIIKERNLYDPKNKQFAVCDPELMKVIGVKRFRIFGMLKYLRPHFVG</sequence>
<dbReference type="Pfam" id="PF02201">
    <property type="entry name" value="SWIB"/>
    <property type="match status" value="1"/>
</dbReference>
<feature type="compositionally biased region" description="Acidic residues" evidence="1">
    <location>
        <begin position="65"/>
        <end position="80"/>
    </location>
</feature>
<dbReference type="SMART" id="SM00151">
    <property type="entry name" value="SWIB"/>
    <property type="match status" value="1"/>
</dbReference>